<evidence type="ECO:0000256" key="1">
    <source>
        <dbReference type="SAM" id="MobiDB-lite"/>
    </source>
</evidence>
<gene>
    <name evidence="3" type="ORF">EV420DRAFT_1512446</name>
</gene>
<name>A0AA39NG57_ARMTA</name>
<dbReference type="Proteomes" id="UP001175211">
    <property type="component" value="Unassembled WGS sequence"/>
</dbReference>
<evidence type="ECO:0000313" key="3">
    <source>
        <dbReference type="EMBL" id="KAK0465021.1"/>
    </source>
</evidence>
<comment type="caution">
    <text evidence="3">The sequence shown here is derived from an EMBL/GenBank/DDBJ whole genome shotgun (WGS) entry which is preliminary data.</text>
</comment>
<feature type="compositionally biased region" description="Basic and acidic residues" evidence="1">
    <location>
        <begin position="49"/>
        <end position="58"/>
    </location>
</feature>
<dbReference type="GO" id="GO:0005778">
    <property type="term" value="C:peroxisomal membrane"/>
    <property type="evidence" value="ECO:0007669"/>
    <property type="project" value="UniProtKB-ARBA"/>
</dbReference>
<evidence type="ECO:0000313" key="4">
    <source>
        <dbReference type="Proteomes" id="UP001175211"/>
    </source>
</evidence>
<organism evidence="3 4">
    <name type="scientific">Armillaria tabescens</name>
    <name type="common">Ringless honey mushroom</name>
    <name type="synonym">Agaricus tabescens</name>
    <dbReference type="NCBI Taxonomy" id="1929756"/>
    <lineage>
        <taxon>Eukaryota</taxon>
        <taxon>Fungi</taxon>
        <taxon>Dikarya</taxon>
        <taxon>Basidiomycota</taxon>
        <taxon>Agaricomycotina</taxon>
        <taxon>Agaricomycetes</taxon>
        <taxon>Agaricomycetidae</taxon>
        <taxon>Agaricales</taxon>
        <taxon>Marasmiineae</taxon>
        <taxon>Physalacriaceae</taxon>
        <taxon>Desarmillaria</taxon>
    </lineage>
</organism>
<sequence>DPLPPPSCLTTDDYHAVDAARNRFVKRSRFPLFSVPNLRHVFSSHKLRSREQAEGHEEQTDEQQGSRVDELEEVTSPAVEHDAELEIGLPAVGIDAENSQTEFRWAVLYENQRGYTFFSLPFYSRRSLLPRDPYPFTVPSASNKRTDQPNYSLTQYPLPDGNWEWVSKTWMVDMQSDSGQVQYDGFEYNWMFRKKNWTAEVGGFVRRRRWIRLMKRPAKTVSRKLDDDVENGSTAASSLRPISQSVSVSSNLPDELLEQHADEIWLKNDLHTRWAEYCKLMKAAGRDAKKLELWKRWLSLEDSNKVPVREDISSLLAVYGDDIRDSFVYPDSRAQFTSMLKDAGMLDSLFSNTGIQSTHSLVDFWSYEHGN</sequence>
<accession>A0AA39NG57</accession>
<reference evidence="3" key="1">
    <citation type="submission" date="2023-06" db="EMBL/GenBank/DDBJ databases">
        <authorList>
            <consortium name="Lawrence Berkeley National Laboratory"/>
            <person name="Ahrendt S."/>
            <person name="Sahu N."/>
            <person name="Indic B."/>
            <person name="Wong-Bajracharya J."/>
            <person name="Merenyi Z."/>
            <person name="Ke H.-M."/>
            <person name="Monk M."/>
            <person name="Kocsube S."/>
            <person name="Drula E."/>
            <person name="Lipzen A."/>
            <person name="Balint B."/>
            <person name="Henrissat B."/>
            <person name="Andreopoulos B."/>
            <person name="Martin F.M."/>
            <person name="Harder C.B."/>
            <person name="Rigling D."/>
            <person name="Ford K.L."/>
            <person name="Foster G.D."/>
            <person name="Pangilinan J."/>
            <person name="Papanicolaou A."/>
            <person name="Barry K."/>
            <person name="LaButti K."/>
            <person name="Viragh M."/>
            <person name="Koriabine M."/>
            <person name="Yan M."/>
            <person name="Riley R."/>
            <person name="Champramary S."/>
            <person name="Plett K.L."/>
            <person name="Tsai I.J."/>
            <person name="Slot J."/>
            <person name="Sipos G."/>
            <person name="Plett J."/>
            <person name="Nagy L.G."/>
            <person name="Grigoriev I.V."/>
        </authorList>
    </citation>
    <scope>NUCLEOTIDE SEQUENCE</scope>
    <source>
        <strain evidence="3">CCBAS 213</strain>
    </source>
</reference>
<dbReference type="Pfam" id="PF06398">
    <property type="entry name" value="Pex24p"/>
    <property type="match status" value="1"/>
</dbReference>
<protein>
    <recommendedName>
        <fullName evidence="2">TECPR1-like DysF domain-containing protein</fullName>
    </recommendedName>
</protein>
<dbReference type="RefSeq" id="XP_060336069.1">
    <property type="nucleotide sequence ID" value="XM_060471650.1"/>
</dbReference>
<feature type="region of interest" description="Disordered" evidence="1">
    <location>
        <begin position="47"/>
        <end position="80"/>
    </location>
</feature>
<feature type="non-terminal residue" evidence="3">
    <location>
        <position position="371"/>
    </location>
</feature>
<proteinExistence type="predicted"/>
<dbReference type="InterPro" id="IPR010482">
    <property type="entry name" value="TECPR1-like_DysF"/>
</dbReference>
<evidence type="ECO:0000259" key="2">
    <source>
        <dbReference type="Pfam" id="PF06398"/>
    </source>
</evidence>
<dbReference type="AlphaFoldDB" id="A0AA39NG57"/>
<keyword evidence="4" id="KW-1185">Reference proteome</keyword>
<feature type="domain" description="TECPR1-like DysF" evidence="2">
    <location>
        <begin position="57"/>
        <end position="212"/>
    </location>
</feature>
<feature type="non-terminal residue" evidence="3">
    <location>
        <position position="1"/>
    </location>
</feature>
<dbReference type="GeneID" id="85355198"/>
<dbReference type="EMBL" id="JAUEPS010000005">
    <property type="protein sequence ID" value="KAK0465021.1"/>
    <property type="molecule type" value="Genomic_DNA"/>
</dbReference>
<dbReference type="GO" id="GO:0007031">
    <property type="term" value="P:peroxisome organization"/>
    <property type="evidence" value="ECO:0007669"/>
    <property type="project" value="UniProtKB-ARBA"/>
</dbReference>